<dbReference type="OrthoDB" id="4070545at2759"/>
<accession>G0VET5</accession>
<dbReference type="Pfam" id="PF10182">
    <property type="entry name" value="Flo11"/>
    <property type="match status" value="1"/>
</dbReference>
<keyword evidence="4" id="KW-1185">Reference proteome</keyword>
<dbReference type="AlphaFoldDB" id="G0VET5"/>
<dbReference type="OMA" id="WSLECEN"/>
<evidence type="ECO:0000313" key="4">
    <source>
        <dbReference type="Proteomes" id="UP000001640"/>
    </source>
</evidence>
<proteinExistence type="predicted"/>
<dbReference type="InterPro" id="IPR018789">
    <property type="entry name" value="Flo11"/>
</dbReference>
<dbReference type="HOGENOM" id="CLU_1250972_0_0_1"/>
<evidence type="ECO:0000256" key="1">
    <source>
        <dbReference type="SAM" id="SignalP"/>
    </source>
</evidence>
<dbReference type="PROSITE" id="PS51824">
    <property type="entry name" value="FLO11"/>
    <property type="match status" value="1"/>
</dbReference>
<dbReference type="RefSeq" id="XP_003676437.1">
    <property type="nucleotide sequence ID" value="XM_003676389.1"/>
</dbReference>
<name>G0VET5_NAUCA</name>
<dbReference type="EMBL" id="HE576755">
    <property type="protein sequence ID" value="CCC70076.1"/>
    <property type="molecule type" value="Genomic_DNA"/>
</dbReference>
<feature type="chain" id="PRO_5003410667" description="Flo11 domain-containing protein" evidence="1">
    <location>
        <begin position="19"/>
        <end position="221"/>
    </location>
</feature>
<sequence length="221" mass="26112">MLSQLIIIFLLISQYCGSIINLDEAQKSSKKDPAVCHSAYNGCRNLDFDYWFNSRNIMRYYMDVEKVMWLQDNLYEVTIHVHGQQQIDLKYLSMLYIHEIDGPKRGITLFHRGLNISDIISPTDYTVTFQVYGNFTTEIDFQCLIKLPAFKIHYEYLLDEQSVYKDTWEWGTPSFTLTNGCRYYDNEFRSYTSFPGYFWSLECENLPPKLQYCRPPGPLVI</sequence>
<dbReference type="GeneID" id="96903682"/>
<evidence type="ECO:0000313" key="3">
    <source>
        <dbReference type="EMBL" id="CCC70076.1"/>
    </source>
</evidence>
<feature type="domain" description="Flo11" evidence="2">
    <location>
        <begin position="30"/>
        <end position="209"/>
    </location>
</feature>
<organism evidence="3 4">
    <name type="scientific">Naumovozyma castellii</name>
    <name type="common">Yeast</name>
    <name type="synonym">Saccharomyces castellii</name>
    <dbReference type="NCBI Taxonomy" id="27288"/>
    <lineage>
        <taxon>Eukaryota</taxon>
        <taxon>Fungi</taxon>
        <taxon>Dikarya</taxon>
        <taxon>Ascomycota</taxon>
        <taxon>Saccharomycotina</taxon>
        <taxon>Saccharomycetes</taxon>
        <taxon>Saccharomycetales</taxon>
        <taxon>Saccharomycetaceae</taxon>
        <taxon>Naumovozyma</taxon>
    </lineage>
</organism>
<dbReference type="STRING" id="1064592.G0VET5"/>
<dbReference type="SMART" id="SM01213">
    <property type="entry name" value="Flo11"/>
    <property type="match status" value="1"/>
</dbReference>
<dbReference type="Proteomes" id="UP000001640">
    <property type="component" value="Chromosome 4"/>
</dbReference>
<dbReference type="KEGG" id="ncs:NCAS_0D04950"/>
<dbReference type="InParanoid" id="G0VET5"/>
<keyword evidence="1" id="KW-0732">Signal</keyword>
<protein>
    <recommendedName>
        <fullName evidence="2">Flo11 domain-containing protein</fullName>
    </recommendedName>
</protein>
<evidence type="ECO:0000259" key="2">
    <source>
        <dbReference type="PROSITE" id="PS51824"/>
    </source>
</evidence>
<gene>
    <name evidence="3" type="primary">NCAS0D04950</name>
    <name evidence="3" type="ordered locus">NCAS_0D04950</name>
</gene>
<reference evidence="3 4" key="1">
    <citation type="journal article" date="2011" name="Proc. Natl. Acad. Sci. U.S.A.">
        <title>Evolutionary erosion of yeast sex chromosomes by mating-type switching accidents.</title>
        <authorList>
            <person name="Gordon J.L."/>
            <person name="Armisen D."/>
            <person name="Proux-Wera E."/>
            <person name="Oheigeartaigh S.S."/>
            <person name="Byrne K.P."/>
            <person name="Wolfe K.H."/>
        </authorList>
    </citation>
    <scope>NUCLEOTIDE SEQUENCE [LARGE SCALE GENOMIC DNA]</scope>
    <source>
        <strain evidence="4">ATCC 76901 / BCRC 22586 / CBS 4309 / NBRC 1992 / NRRL Y-12630</strain>
    </source>
</reference>
<reference key="2">
    <citation type="submission" date="2011-08" db="EMBL/GenBank/DDBJ databases">
        <title>Genome sequence of Naumovozyma castellii.</title>
        <authorList>
            <person name="Gordon J.L."/>
            <person name="Armisen D."/>
            <person name="Proux-Wera E."/>
            <person name="OhEigeartaigh S.S."/>
            <person name="Byrne K.P."/>
            <person name="Wolfe K.H."/>
        </authorList>
    </citation>
    <scope>NUCLEOTIDE SEQUENCE</scope>
    <source>
        <strain>Type strain:CBS 4309</strain>
    </source>
</reference>
<feature type="signal peptide" evidence="1">
    <location>
        <begin position="1"/>
        <end position="18"/>
    </location>
</feature>